<feature type="compositionally biased region" description="Low complexity" evidence="1">
    <location>
        <begin position="76"/>
        <end position="97"/>
    </location>
</feature>
<feature type="compositionally biased region" description="Polar residues" evidence="1">
    <location>
        <begin position="299"/>
        <end position="311"/>
    </location>
</feature>
<organism evidence="2 3">
    <name type="scientific">Neonectria ditissima</name>
    <dbReference type="NCBI Taxonomy" id="78410"/>
    <lineage>
        <taxon>Eukaryota</taxon>
        <taxon>Fungi</taxon>
        <taxon>Dikarya</taxon>
        <taxon>Ascomycota</taxon>
        <taxon>Pezizomycotina</taxon>
        <taxon>Sordariomycetes</taxon>
        <taxon>Hypocreomycetidae</taxon>
        <taxon>Hypocreales</taxon>
        <taxon>Nectriaceae</taxon>
        <taxon>Neonectria</taxon>
    </lineage>
</organism>
<accession>A0A0P7BB98</accession>
<reference evidence="2 3" key="1">
    <citation type="submission" date="2015-09" db="EMBL/GenBank/DDBJ databases">
        <title>Draft genome of a European isolate of the apple canker pathogen Neonectria ditissima.</title>
        <authorList>
            <person name="Gomez-Cortecero A."/>
            <person name="Harrison R.J."/>
            <person name="Armitage A.D."/>
        </authorList>
    </citation>
    <scope>NUCLEOTIDE SEQUENCE [LARGE SCALE GENOMIC DNA]</scope>
    <source>
        <strain evidence="2 3">R09/05</strain>
    </source>
</reference>
<feature type="compositionally biased region" description="Low complexity" evidence="1">
    <location>
        <begin position="262"/>
        <end position="275"/>
    </location>
</feature>
<proteinExistence type="predicted"/>
<dbReference type="Proteomes" id="UP000050424">
    <property type="component" value="Unassembled WGS sequence"/>
</dbReference>
<dbReference type="EMBL" id="LKCW01000156">
    <property type="protein sequence ID" value="KPM37706.1"/>
    <property type="molecule type" value="Genomic_DNA"/>
</dbReference>
<dbReference type="STRING" id="78410.A0A0P7BB98"/>
<evidence type="ECO:0000256" key="1">
    <source>
        <dbReference type="SAM" id="MobiDB-lite"/>
    </source>
</evidence>
<evidence type="ECO:0000313" key="3">
    <source>
        <dbReference type="Proteomes" id="UP000050424"/>
    </source>
</evidence>
<feature type="region of interest" description="Disordered" evidence="1">
    <location>
        <begin position="1"/>
        <end position="126"/>
    </location>
</feature>
<protein>
    <submittedName>
        <fullName evidence="2">Uncharacterized protein</fullName>
    </submittedName>
</protein>
<gene>
    <name evidence="2" type="ORF">AK830_g8844</name>
</gene>
<feature type="compositionally biased region" description="Low complexity" evidence="1">
    <location>
        <begin position="22"/>
        <end position="40"/>
    </location>
</feature>
<comment type="caution">
    <text evidence="2">The sequence shown here is derived from an EMBL/GenBank/DDBJ whole genome shotgun (WGS) entry which is preliminary data.</text>
</comment>
<dbReference type="OrthoDB" id="6270329at2759"/>
<name>A0A0P7BB98_9HYPO</name>
<feature type="region of interest" description="Disordered" evidence="1">
    <location>
        <begin position="262"/>
        <end position="346"/>
    </location>
</feature>
<keyword evidence="3" id="KW-1185">Reference proteome</keyword>
<feature type="region of interest" description="Disordered" evidence="1">
    <location>
        <begin position="168"/>
        <end position="222"/>
    </location>
</feature>
<feature type="compositionally biased region" description="Low complexity" evidence="1">
    <location>
        <begin position="197"/>
        <end position="217"/>
    </location>
</feature>
<sequence length="455" mass="48981">MAARLVSPPGQSRGYSPSPIGQAHAQTHTHTQTHTQAQAQSEAAIARHRHRQPLHPLPLSRPGTSSTLSRPRRPHSSTITTTTTTSTTTTTTAAASTNALPNISTPPRRRPTSTAPPPQSWHAQPVHLWPTDDHDLLNLADPFGTSQPGNALVDDPYLAAFAEADFSSPSSYPSFTEPDAHLSQSHAQTRPPPVPQDSRPLPSAPSPSATAAPRDPSGACSLDLNCTAAQRSTTQLSSTTAGESQSTWPTLDSFDFADSDLFDSPASSFSDNMPQTRRRPPPTAPPHEVVHASKRRRTSTNVSNQTPTKSPSSRRKHQPHANKDVDDSLFESNQPPPHLDVDAPSSDFTTIDLTEANEVPEDLKKPVEDNRIKLVAFQCVICMDDVTTLTVTHCGMFSLFVLTPGNQLPATSVCASSSHTNHRSSLLRPVPAFFFARRGNQGEVPHVPPEAGHEA</sequence>
<dbReference type="AlphaFoldDB" id="A0A0P7BB98"/>
<evidence type="ECO:0000313" key="2">
    <source>
        <dbReference type="EMBL" id="KPM37706.1"/>
    </source>
</evidence>